<dbReference type="GO" id="GO:0032259">
    <property type="term" value="P:methylation"/>
    <property type="evidence" value="ECO:0007669"/>
    <property type="project" value="UniProtKB-KW"/>
</dbReference>
<feature type="region of interest" description="Disordered" evidence="1">
    <location>
        <begin position="234"/>
        <end position="256"/>
    </location>
</feature>
<proteinExistence type="predicted"/>
<organism evidence="2 3">
    <name type="scientific">Aureococcus anophagefferens</name>
    <name type="common">Harmful bloom alga</name>
    <dbReference type="NCBI Taxonomy" id="44056"/>
    <lineage>
        <taxon>Eukaryota</taxon>
        <taxon>Sar</taxon>
        <taxon>Stramenopiles</taxon>
        <taxon>Ochrophyta</taxon>
        <taxon>Pelagophyceae</taxon>
        <taxon>Pelagomonadales</taxon>
        <taxon>Pelagomonadaceae</taxon>
        <taxon>Aureococcus</taxon>
    </lineage>
</organism>
<dbReference type="Proteomes" id="UP001363151">
    <property type="component" value="Unassembled WGS sequence"/>
</dbReference>
<gene>
    <name evidence="2" type="primary">TRMT6</name>
    <name evidence="2" type="ORF">SO694_00044050</name>
</gene>
<comment type="caution">
    <text evidence="2">The sequence shown here is derived from an EMBL/GenBank/DDBJ whole genome shotgun (WGS) entry which is preliminary data.</text>
</comment>
<dbReference type="GO" id="GO:0008168">
    <property type="term" value="F:methyltransferase activity"/>
    <property type="evidence" value="ECO:0007669"/>
    <property type="project" value="UniProtKB-KW"/>
</dbReference>
<name>A0ABR1G6W9_AURAN</name>
<evidence type="ECO:0000313" key="3">
    <source>
        <dbReference type="Proteomes" id="UP001363151"/>
    </source>
</evidence>
<keyword evidence="2" id="KW-0808">Transferase</keyword>
<evidence type="ECO:0000256" key="1">
    <source>
        <dbReference type="SAM" id="MobiDB-lite"/>
    </source>
</evidence>
<protein>
    <submittedName>
        <fullName evidence="2">tRNA methyltransferase</fullName>
    </submittedName>
</protein>
<dbReference type="EMBL" id="JBBJCI010000083">
    <property type="protein sequence ID" value="KAK7249051.1"/>
    <property type="molecule type" value="Genomic_DNA"/>
</dbReference>
<sequence length="256" mass="28354">MAARDETKPLRVAAILIGSLGDVAPFADLFSRLPRVEPTIFCLDEAVAYVEKRGMAAVGLFSIETWKENETTLDGATLTGMDFVKAWIRHMLAPATLDDCVAKIREHHVARPFDALLYQTQAFPVVFFCAGDLRARGRRPRSRARRDGGVAGPVPTCAMPYLWHAYYETVFTLLLENGWREACERHGREIETPAQGYQRSLHTPRAAARRGTRRSFIAPRPRLVEEPAELAACGAAPGNAVPPSGVTRPVRRTKDS</sequence>
<evidence type="ECO:0000313" key="2">
    <source>
        <dbReference type="EMBL" id="KAK7249051.1"/>
    </source>
</evidence>
<keyword evidence="3" id="KW-1185">Reference proteome</keyword>
<feature type="region of interest" description="Disordered" evidence="1">
    <location>
        <begin position="190"/>
        <end position="214"/>
    </location>
</feature>
<reference evidence="2 3" key="1">
    <citation type="submission" date="2024-03" db="EMBL/GenBank/DDBJ databases">
        <title>Aureococcus anophagefferens CCMP1851 and Kratosvirus quantuckense: Draft genome of a second virus-susceptible host strain in the model system.</title>
        <authorList>
            <person name="Chase E."/>
            <person name="Truchon A.R."/>
            <person name="Schepens W."/>
            <person name="Wilhelm S.W."/>
        </authorList>
    </citation>
    <scope>NUCLEOTIDE SEQUENCE [LARGE SCALE GENOMIC DNA]</scope>
    <source>
        <strain evidence="2 3">CCMP1851</strain>
    </source>
</reference>
<accession>A0ABR1G6W9</accession>
<keyword evidence="2" id="KW-0489">Methyltransferase</keyword>